<organism evidence="7 8">
    <name type="scientific">Hamiltosporidium magnivora</name>
    <dbReference type="NCBI Taxonomy" id="148818"/>
    <lineage>
        <taxon>Eukaryota</taxon>
        <taxon>Fungi</taxon>
        <taxon>Fungi incertae sedis</taxon>
        <taxon>Microsporidia</taxon>
        <taxon>Dubosqiidae</taxon>
        <taxon>Hamiltosporidium</taxon>
    </lineage>
</organism>
<dbReference type="EMBL" id="PITI01000333">
    <property type="protein sequence ID" value="TBU07064.1"/>
    <property type="molecule type" value="Genomic_DNA"/>
</dbReference>
<dbReference type="SUPFAM" id="SSF52467">
    <property type="entry name" value="DHS-like NAD/FAD-binding domain"/>
    <property type="match status" value="1"/>
</dbReference>
<evidence type="ECO:0000313" key="8">
    <source>
        <dbReference type="Proteomes" id="UP000291404"/>
    </source>
</evidence>
<evidence type="ECO:0000256" key="4">
    <source>
        <dbReference type="ARBA" id="ARBA00009892"/>
    </source>
</evidence>
<dbReference type="VEuPathDB" id="MicrosporidiaDB:CWI39_0239p0030"/>
<dbReference type="InterPro" id="IPR036982">
    <property type="entry name" value="Deoxyhypusine_synthase_sf"/>
</dbReference>
<keyword evidence="8" id="KW-1185">Reference proteome</keyword>
<accession>A0A4Q9LGD7</accession>
<dbReference type="GO" id="GO:0005737">
    <property type="term" value="C:cytoplasm"/>
    <property type="evidence" value="ECO:0007669"/>
    <property type="project" value="TreeGrafter"/>
</dbReference>
<dbReference type="Pfam" id="PF01916">
    <property type="entry name" value="DS"/>
    <property type="match status" value="1"/>
</dbReference>
<dbReference type="NCBIfam" id="TIGR00321">
    <property type="entry name" value="dhys"/>
    <property type="match status" value="1"/>
</dbReference>
<dbReference type="InterPro" id="IPR029035">
    <property type="entry name" value="DHS-like_NAD/FAD-binding_dom"/>
</dbReference>
<dbReference type="PANTHER" id="PTHR11703">
    <property type="entry name" value="DEOXYHYPUSINE SYNTHASE"/>
    <property type="match status" value="1"/>
</dbReference>
<evidence type="ECO:0000256" key="1">
    <source>
        <dbReference type="ARBA" id="ARBA00000952"/>
    </source>
</evidence>
<dbReference type="InterPro" id="IPR002773">
    <property type="entry name" value="Deoxyhypusine_synthase"/>
</dbReference>
<evidence type="ECO:0000313" key="7">
    <source>
        <dbReference type="EMBL" id="TBU07064.1"/>
    </source>
</evidence>
<comment type="similarity">
    <text evidence="4">Belongs to the deoxyhypusine synthase family.</text>
</comment>
<comment type="caution">
    <text evidence="7">The sequence shown here is derived from an EMBL/GenBank/DDBJ whole genome shotgun (WGS) entry which is preliminary data.</text>
</comment>
<dbReference type="EC" id="2.5.1.46" evidence="5"/>
<dbReference type="AlphaFoldDB" id="A0A4Q9LGD7"/>
<protein>
    <recommendedName>
        <fullName evidence="5">deoxyhypusine synthase</fullName>
        <ecNumber evidence="5">2.5.1.46</ecNumber>
    </recommendedName>
</protein>
<reference evidence="7 8" key="1">
    <citation type="submission" date="2017-12" db="EMBL/GenBank/DDBJ databases">
        <authorList>
            <person name="Pombert J.-F."/>
            <person name="Haag K.L."/>
            <person name="Ebert D."/>
        </authorList>
    </citation>
    <scope>NUCLEOTIDE SEQUENCE [LARGE SCALE GENOMIC DNA]</scope>
    <source>
        <strain evidence="7">BE-OM-2</strain>
    </source>
</reference>
<evidence type="ECO:0000256" key="6">
    <source>
        <dbReference type="ARBA" id="ARBA00023027"/>
    </source>
</evidence>
<comment type="pathway">
    <text evidence="3">Protein modification; eIF5A hypusination.</text>
</comment>
<evidence type="ECO:0000256" key="5">
    <source>
        <dbReference type="ARBA" id="ARBA00012683"/>
    </source>
</evidence>
<proteinExistence type="inferred from homology"/>
<comment type="function">
    <text evidence="2">Catalyzes the NAD-dependent oxidative cleavage of spermidine and the subsequent transfer of the butylamine moiety of spermidine to the epsilon-amino group of a specific lysine residue of the eIF-5A precursor protein to form the intermediate deoxyhypusine residue.</text>
</comment>
<dbReference type="GO" id="GO:0034038">
    <property type="term" value="F:deoxyhypusine synthase activity"/>
    <property type="evidence" value="ECO:0007669"/>
    <property type="project" value="UniProtKB-EC"/>
</dbReference>
<gene>
    <name evidence="7" type="ORF">CWI36_0333p0040</name>
</gene>
<keyword evidence="6" id="KW-0520">NAD</keyword>
<dbReference type="Proteomes" id="UP000291404">
    <property type="component" value="Unassembled WGS sequence"/>
</dbReference>
<dbReference type="STRING" id="148818.A0A4Q9LGD7"/>
<comment type="catalytic activity">
    <reaction evidence="1">
        <text>[eIF5A protein]-L-lysine + spermidine = [eIF5A protein]-deoxyhypusine + propane-1,3-diamine</text>
        <dbReference type="Rhea" id="RHEA:33299"/>
        <dbReference type="Rhea" id="RHEA-COMP:10143"/>
        <dbReference type="Rhea" id="RHEA-COMP:10144"/>
        <dbReference type="ChEBI" id="CHEBI:29969"/>
        <dbReference type="ChEBI" id="CHEBI:57484"/>
        <dbReference type="ChEBI" id="CHEBI:57834"/>
        <dbReference type="ChEBI" id="CHEBI:82657"/>
        <dbReference type="EC" id="2.5.1.46"/>
    </reaction>
</comment>
<dbReference type="Gene3D" id="3.40.910.10">
    <property type="entry name" value="Deoxyhypusine synthase"/>
    <property type="match status" value="1"/>
</dbReference>
<dbReference type="FunFam" id="3.40.910.10:FF:000010">
    <property type="entry name" value="Deoxyhypusine synthase"/>
    <property type="match status" value="1"/>
</dbReference>
<name>A0A4Q9LGD7_9MICR</name>
<dbReference type="VEuPathDB" id="MicrosporidiaDB:CWI36_0333p0040"/>
<evidence type="ECO:0000256" key="2">
    <source>
        <dbReference type="ARBA" id="ARBA00002823"/>
    </source>
</evidence>
<sequence>MQPPKSVKDLARKTQQDITFDVPVSGHNFESDMDLQEFIKYFSNTGFQATNIGLAIKEIEKMKNSKIFFGCTSNIISSGLRDIIKYLIKNKFIHVFCTTGGGIEEDIIKTFNPTFLASFNIKGSHLRDSGYNRIGNLVIPNENYEIFEKWLVSLVDEITEGYSPENPLILTPSKLIKIFGEKINHQNSILYWASKNGINIYCPGITDGSIGDILTFHPKRECLKLDVIEDIYNLNREAFFQKSTGAIILGCGIIKHQILNANLFRNGLDFCVLVNTAEEYNGSDAGASIEEAISWGKVVPDNTAVKIFGDATIIFPILVAGSFYKQNK</sequence>
<dbReference type="PANTHER" id="PTHR11703:SF0">
    <property type="entry name" value="DEOXYHYPUSINE SYNTHASE"/>
    <property type="match status" value="1"/>
</dbReference>
<evidence type="ECO:0000256" key="3">
    <source>
        <dbReference type="ARBA" id="ARBA00005041"/>
    </source>
</evidence>